<keyword evidence="6" id="KW-0520">NAD</keyword>
<organism evidence="12 13">
    <name type="scientific">Ramlibacter algicola</name>
    <dbReference type="NCBI Taxonomy" id="2795217"/>
    <lineage>
        <taxon>Bacteria</taxon>
        <taxon>Pseudomonadati</taxon>
        <taxon>Pseudomonadota</taxon>
        <taxon>Betaproteobacteria</taxon>
        <taxon>Burkholderiales</taxon>
        <taxon>Comamonadaceae</taxon>
        <taxon>Ramlibacter</taxon>
    </lineage>
</organism>
<dbReference type="GO" id="GO:0012505">
    <property type="term" value="C:endomembrane system"/>
    <property type="evidence" value="ECO:0007669"/>
    <property type="project" value="UniProtKB-SubCell"/>
</dbReference>
<evidence type="ECO:0000259" key="11">
    <source>
        <dbReference type="Pfam" id="PF01059"/>
    </source>
</evidence>
<evidence type="ECO:0000256" key="7">
    <source>
        <dbReference type="ARBA" id="ARBA00023136"/>
    </source>
</evidence>
<dbReference type="Proteomes" id="UP000617041">
    <property type="component" value="Unassembled WGS sequence"/>
</dbReference>
<dbReference type="GO" id="GO:0008137">
    <property type="term" value="F:NADH dehydrogenase (ubiquinone) activity"/>
    <property type="evidence" value="ECO:0007669"/>
    <property type="project" value="InterPro"/>
</dbReference>
<keyword evidence="5 9" id="KW-1133">Transmembrane helix</keyword>
<dbReference type="EMBL" id="JAEDAO010000001">
    <property type="protein sequence ID" value="MBK0392873.1"/>
    <property type="molecule type" value="Genomic_DNA"/>
</dbReference>
<dbReference type="PRINTS" id="PR01437">
    <property type="entry name" value="NUOXDRDTASE4"/>
</dbReference>
<feature type="transmembrane region" description="Helical" evidence="9">
    <location>
        <begin position="6"/>
        <end position="22"/>
    </location>
</feature>
<feature type="transmembrane region" description="Helical" evidence="9">
    <location>
        <begin position="445"/>
        <end position="465"/>
    </location>
</feature>
<dbReference type="Pfam" id="PF00361">
    <property type="entry name" value="Proton_antipo_M"/>
    <property type="match status" value="1"/>
</dbReference>
<keyword evidence="7 9" id="KW-0472">Membrane</keyword>
<dbReference type="AlphaFoldDB" id="A0A934URN3"/>
<feature type="transmembrane region" description="Helical" evidence="9">
    <location>
        <begin position="300"/>
        <end position="319"/>
    </location>
</feature>
<dbReference type="NCBIfam" id="NF004499">
    <property type="entry name" value="PRK05846.1-3"/>
    <property type="match status" value="1"/>
</dbReference>
<dbReference type="GO" id="GO:0016020">
    <property type="term" value="C:membrane"/>
    <property type="evidence" value="ECO:0007669"/>
    <property type="project" value="UniProtKB-SubCell"/>
</dbReference>
<evidence type="ECO:0000256" key="6">
    <source>
        <dbReference type="ARBA" id="ARBA00023027"/>
    </source>
</evidence>
<keyword evidence="4" id="KW-1278">Translocase</keyword>
<feature type="transmembrane region" description="Helical" evidence="9">
    <location>
        <begin position="29"/>
        <end position="49"/>
    </location>
</feature>
<evidence type="ECO:0000259" key="10">
    <source>
        <dbReference type="Pfam" id="PF00361"/>
    </source>
</evidence>
<feature type="transmembrane region" description="Helical" evidence="9">
    <location>
        <begin position="403"/>
        <end position="424"/>
    </location>
</feature>
<dbReference type="PANTHER" id="PTHR43507:SF1">
    <property type="entry name" value="NADH-UBIQUINONE OXIDOREDUCTASE CHAIN 4"/>
    <property type="match status" value="1"/>
</dbReference>
<evidence type="ECO:0000313" key="13">
    <source>
        <dbReference type="Proteomes" id="UP000617041"/>
    </source>
</evidence>
<dbReference type="InterPro" id="IPR001750">
    <property type="entry name" value="ND/Mrp_TM"/>
</dbReference>
<feature type="domain" description="NADH:ubiquinone oxidoreductase chain 4 N-terminal" evidence="11">
    <location>
        <begin position="63"/>
        <end position="122"/>
    </location>
</feature>
<evidence type="ECO:0000256" key="1">
    <source>
        <dbReference type="ARBA" id="ARBA00004127"/>
    </source>
</evidence>
<feature type="domain" description="NADH:quinone oxidoreductase/Mrp antiporter transmembrane" evidence="10">
    <location>
        <begin position="129"/>
        <end position="412"/>
    </location>
</feature>
<evidence type="ECO:0000313" key="12">
    <source>
        <dbReference type="EMBL" id="MBK0392873.1"/>
    </source>
</evidence>
<dbReference type="EC" id="1.6.5.11" evidence="12"/>
<feature type="transmembrane region" description="Helical" evidence="9">
    <location>
        <begin position="331"/>
        <end position="349"/>
    </location>
</feature>
<evidence type="ECO:0000256" key="2">
    <source>
        <dbReference type="ARBA" id="ARBA00009025"/>
    </source>
</evidence>
<feature type="transmembrane region" description="Helical" evidence="9">
    <location>
        <begin position="82"/>
        <end position="105"/>
    </location>
</feature>
<dbReference type="GO" id="GO:0003954">
    <property type="term" value="F:NADH dehydrogenase activity"/>
    <property type="evidence" value="ECO:0007669"/>
    <property type="project" value="TreeGrafter"/>
</dbReference>
<comment type="subcellular location">
    <subcellularLocation>
        <location evidence="1">Endomembrane system</location>
        <topology evidence="1">Multi-pass membrane protein</topology>
    </subcellularLocation>
    <subcellularLocation>
        <location evidence="8">Membrane</location>
        <topology evidence="8">Multi-pass membrane protein</topology>
    </subcellularLocation>
</comment>
<keyword evidence="3 8" id="KW-0812">Transmembrane</keyword>
<dbReference type="NCBIfam" id="TIGR01972">
    <property type="entry name" value="NDH_I_M"/>
    <property type="match status" value="1"/>
</dbReference>
<evidence type="ECO:0000256" key="8">
    <source>
        <dbReference type="RuleBase" id="RU000320"/>
    </source>
</evidence>
<dbReference type="Pfam" id="PF01059">
    <property type="entry name" value="Oxidored_q5_N"/>
    <property type="match status" value="1"/>
</dbReference>
<accession>A0A934URN3</accession>
<keyword evidence="12" id="KW-0560">Oxidoreductase</keyword>
<dbReference type="GO" id="GO:0042773">
    <property type="term" value="P:ATP synthesis coupled electron transport"/>
    <property type="evidence" value="ECO:0007669"/>
    <property type="project" value="InterPro"/>
</dbReference>
<dbReference type="InterPro" id="IPR003918">
    <property type="entry name" value="NADH_UbQ_OxRdtase"/>
</dbReference>
<feature type="transmembrane region" description="Helical" evidence="9">
    <location>
        <begin position="240"/>
        <end position="260"/>
    </location>
</feature>
<dbReference type="RefSeq" id="WP_200787781.1">
    <property type="nucleotide sequence ID" value="NZ_JAEDAO010000001.1"/>
</dbReference>
<dbReference type="GO" id="GO:0048039">
    <property type="term" value="F:ubiquinone binding"/>
    <property type="evidence" value="ECO:0007669"/>
    <property type="project" value="TreeGrafter"/>
</dbReference>
<sequence length="491" mass="53817">MGLLSLSIWTPIVFGAVLLALGRDEHARAVRWIALVGAIVSFLVTIPLYSRFELGTAAMQFTEKAPWIERFNVSYHLGVDGISLWFIVLTAFITVIVVISAWEVITERVNQYMGAFLILSGLMIGVFAALDAMLFYVFFEATLIPMYLIIGIWGGPRKIYAAFKFFLYTLLGSLLMLIALVYLYNKSGGSFDIATWHQLPLAGTVQTLLFFGFFAAFAVKVPMWPVHTWLPDVHVEAPTGGSAVLAAIMLKLGAYGFLRFSMPIAPDAAHEWAWLMIGLSIIAVIYVGLVAMVQQDMKKLVAYSSVAHMGFVTLGFFIFNPLGVAGGLVQMIAHGFVSGAMFLCIGVLYDRVHSREISSYGGVVNTMPNFAAFALLFAMANCGLPATAGFVGEWMVILGAVKANFWIGLLAATALVWGAAYTLWMYKRVYLGPVANDDVKQLTDINSREFLMLGLLAIAVLYMGVHPKPFTDVMNASVDNFLQHVSASKIK</sequence>
<comment type="similarity">
    <text evidence="2">Belongs to the complex I subunit 4 family.</text>
</comment>
<dbReference type="NCBIfam" id="NF004501">
    <property type="entry name" value="PRK05846.1-5"/>
    <property type="match status" value="1"/>
</dbReference>
<gene>
    <name evidence="12" type="ORF">I8E28_09735</name>
</gene>
<protein>
    <submittedName>
        <fullName evidence="12">NADH-quinone oxidoreductase subunit M</fullName>
        <ecNumber evidence="12">1.6.5.11</ecNumber>
    </submittedName>
</protein>
<dbReference type="PANTHER" id="PTHR43507">
    <property type="entry name" value="NADH-UBIQUINONE OXIDOREDUCTASE CHAIN 4"/>
    <property type="match status" value="1"/>
</dbReference>
<dbReference type="InterPro" id="IPR000260">
    <property type="entry name" value="NADH4_N"/>
</dbReference>
<evidence type="ECO:0000256" key="5">
    <source>
        <dbReference type="ARBA" id="ARBA00022989"/>
    </source>
</evidence>
<feature type="transmembrane region" description="Helical" evidence="9">
    <location>
        <begin position="196"/>
        <end position="219"/>
    </location>
</feature>
<feature type="transmembrane region" description="Helical" evidence="9">
    <location>
        <begin position="272"/>
        <end position="293"/>
    </location>
</feature>
<dbReference type="InterPro" id="IPR010227">
    <property type="entry name" value="NADH_Q_OxRdtase_chainM/4"/>
</dbReference>
<evidence type="ECO:0000256" key="9">
    <source>
        <dbReference type="SAM" id="Phobius"/>
    </source>
</evidence>
<comment type="caution">
    <text evidence="12">The sequence shown here is derived from an EMBL/GenBank/DDBJ whole genome shotgun (WGS) entry which is preliminary data.</text>
</comment>
<feature type="transmembrane region" description="Helical" evidence="9">
    <location>
        <begin position="112"/>
        <end position="130"/>
    </location>
</feature>
<feature type="transmembrane region" description="Helical" evidence="9">
    <location>
        <begin position="370"/>
        <end position="391"/>
    </location>
</feature>
<proteinExistence type="inferred from homology"/>
<evidence type="ECO:0000256" key="4">
    <source>
        <dbReference type="ARBA" id="ARBA00022967"/>
    </source>
</evidence>
<name>A0A934URN3_9BURK</name>
<feature type="transmembrane region" description="Helical" evidence="9">
    <location>
        <begin position="165"/>
        <end position="184"/>
    </location>
</feature>
<reference evidence="12" key="1">
    <citation type="submission" date="2020-12" db="EMBL/GenBank/DDBJ databases">
        <title>Ramlibacter sp. nov., isolated from a freshwater alga, Cryptomonas.</title>
        <authorList>
            <person name="Kim H.M."/>
            <person name="Jeon C.O."/>
        </authorList>
    </citation>
    <scope>NUCLEOTIDE SEQUENCE</scope>
    <source>
        <strain evidence="12">CrO1</strain>
    </source>
</reference>
<dbReference type="GO" id="GO:0015990">
    <property type="term" value="P:electron transport coupled proton transport"/>
    <property type="evidence" value="ECO:0007669"/>
    <property type="project" value="TreeGrafter"/>
</dbReference>
<feature type="transmembrane region" description="Helical" evidence="9">
    <location>
        <begin position="136"/>
        <end position="153"/>
    </location>
</feature>
<evidence type="ECO:0000256" key="3">
    <source>
        <dbReference type="ARBA" id="ARBA00022692"/>
    </source>
</evidence>
<keyword evidence="13" id="KW-1185">Reference proteome</keyword>